<evidence type="ECO:0000256" key="9">
    <source>
        <dbReference type="SAM" id="Phobius"/>
    </source>
</evidence>
<feature type="repeat" description="ANK" evidence="8">
    <location>
        <begin position="88"/>
        <end position="120"/>
    </location>
</feature>
<reference evidence="10" key="1">
    <citation type="submission" date="2013-04" db="EMBL/GenBank/DDBJ databases">
        <authorList>
            <person name="Qu J."/>
            <person name="Murali S.C."/>
            <person name="Bandaranaike D."/>
            <person name="Bellair M."/>
            <person name="Blankenburg K."/>
            <person name="Chao H."/>
            <person name="Dinh H."/>
            <person name="Doddapaneni H."/>
            <person name="Downs B."/>
            <person name="Dugan-Rocha S."/>
            <person name="Elkadiri S."/>
            <person name="Gnanaolivu R.D."/>
            <person name="Hernandez B."/>
            <person name="Javaid M."/>
            <person name="Jayaseelan J.C."/>
            <person name="Lee S."/>
            <person name="Li M."/>
            <person name="Ming W."/>
            <person name="Munidasa M."/>
            <person name="Muniz J."/>
            <person name="Nguyen L."/>
            <person name="Ongeri F."/>
            <person name="Osuji N."/>
            <person name="Pu L.-L."/>
            <person name="Puazo M."/>
            <person name="Qu C."/>
            <person name="Quiroz J."/>
            <person name="Raj R."/>
            <person name="Weissenberger G."/>
            <person name="Xin Y."/>
            <person name="Zou X."/>
            <person name="Han Y."/>
            <person name="Richards S."/>
            <person name="Worley K."/>
            <person name="Muzny D."/>
            <person name="Gibbs R."/>
        </authorList>
    </citation>
    <scope>NUCLEOTIDE SEQUENCE</scope>
    <source>
        <strain evidence="10">Sampled in the wild</strain>
    </source>
</reference>
<feature type="transmembrane region" description="Helical" evidence="9">
    <location>
        <begin position="690"/>
        <end position="711"/>
    </location>
</feature>
<accession>A0A8K0P6M5</accession>
<keyword evidence="9" id="KW-0472">Membrane</keyword>
<dbReference type="Proteomes" id="UP000792457">
    <property type="component" value="Unassembled WGS sequence"/>
</dbReference>
<dbReference type="PANTHER" id="PTHR47143">
    <property type="entry name" value="TRANSIENT RECEPTOR POTENTIAL CATION CHANNEL PROTEIN PAINLESS"/>
    <property type="match status" value="1"/>
</dbReference>
<sequence length="799" mass="90137">MVHGDSTPEPESIELTQVTNVGIRFERAVRNNDSDALKEVFLDPSFELSQDILNKALRFASGHGYVEILPLLCEGSRQNADINTTDERGRSATYIAARMGQVECLRKLLELGADVNLPTAKKKKLEGVPKDSAVAQLTHQIRSSRENIDLLGQFHGSFSFQVPLDERGCMTPLHAAVRNNSPECVCLILRYEGNVHAKDELGMQPVLLAGAWVRTGDAEETKKYESVLDLLLMHGAKANANYVDDSDGIPVSMSALRTAAGLGSVVAVNQLLEKGAAPKWGKGVGSGRTALHEATKGGFLKVLQLLLSNKEENKIKDQEGREEEDIQQLTPENKMVHKKAEEEVRKRKDNQDREWVNLKDYAGNTALHYAAFSGSEPCISLLLENGGNLGVVNKAGMAAIEAIFIHIADAKEFITELLNSRVRCNSCLGKPEEIQIDLNFDILAPNGKERRAEVLNSIITSRNVDTDVFFWTIDHPLVKAFINLEFRRTMRILILLFSIYLLHVLTLSLSVYFQISGNDSACSVFQGLHFFLAILVLMHVVPRLVMNPRYYLFRFEIFFNGFGSLLSITGLIMIWSGYVDDWLTTNFLSSACLFQWIGFMSLCGLLPFLGTRALVFSDIFRNLWWTTASLIFVIIGYSMFFYRQLHSSHDQFDGFFTSFESTVIMLIQDHQHGEVYSKAGPPSRFFRSMFVLFMFIGPMLVLNLLLGLTLSDGELMIRKGKTRRLYRMIEFLDFVDKVPFLFCKRRKELSSNVTWHPYTVRKLSFREKLLSYFCPSLSYTLPKTLEGELISLACKKRIS</sequence>
<organism evidence="10 11">
    <name type="scientific">Ladona fulva</name>
    <name type="common">Scarce chaser dragonfly</name>
    <name type="synonym">Libellula fulva</name>
    <dbReference type="NCBI Taxonomy" id="123851"/>
    <lineage>
        <taxon>Eukaryota</taxon>
        <taxon>Metazoa</taxon>
        <taxon>Ecdysozoa</taxon>
        <taxon>Arthropoda</taxon>
        <taxon>Hexapoda</taxon>
        <taxon>Insecta</taxon>
        <taxon>Pterygota</taxon>
        <taxon>Palaeoptera</taxon>
        <taxon>Odonata</taxon>
        <taxon>Epiprocta</taxon>
        <taxon>Anisoptera</taxon>
        <taxon>Libelluloidea</taxon>
        <taxon>Libellulidae</taxon>
        <taxon>Ladona</taxon>
    </lineage>
</organism>
<feature type="transmembrane region" description="Helical" evidence="9">
    <location>
        <begin position="557"/>
        <end position="575"/>
    </location>
</feature>
<evidence type="ECO:0000256" key="2">
    <source>
        <dbReference type="ARBA" id="ARBA00022606"/>
    </source>
</evidence>
<dbReference type="AlphaFoldDB" id="A0A8K0P6M5"/>
<evidence type="ECO:0000256" key="4">
    <source>
        <dbReference type="ARBA" id="ARBA00023043"/>
    </source>
</evidence>
<evidence type="ECO:0000313" key="11">
    <source>
        <dbReference type="Proteomes" id="UP000792457"/>
    </source>
</evidence>
<evidence type="ECO:0000256" key="7">
    <source>
        <dbReference type="ARBA" id="ARBA00023303"/>
    </source>
</evidence>
<gene>
    <name evidence="10" type="ORF">J437_LFUL016305</name>
</gene>
<keyword evidence="11" id="KW-1185">Reference proteome</keyword>
<dbReference type="Pfam" id="PF00023">
    <property type="entry name" value="Ank"/>
    <property type="match status" value="2"/>
</dbReference>
<keyword evidence="7" id="KW-0407">Ion channel</keyword>
<dbReference type="GO" id="GO:0034220">
    <property type="term" value="P:monoatomic ion transmembrane transport"/>
    <property type="evidence" value="ECO:0007669"/>
    <property type="project" value="UniProtKB-KW"/>
</dbReference>
<keyword evidence="5" id="KW-0406">Ion transport</keyword>
<keyword evidence="9" id="KW-0812">Transmembrane</keyword>
<dbReference type="InterPro" id="IPR036770">
    <property type="entry name" value="Ankyrin_rpt-contain_sf"/>
</dbReference>
<feature type="repeat" description="ANK" evidence="8">
    <location>
        <begin position="168"/>
        <end position="200"/>
    </location>
</feature>
<keyword evidence="1" id="KW-0813">Transport</keyword>
<feature type="transmembrane region" description="Helical" evidence="9">
    <location>
        <begin position="622"/>
        <end position="642"/>
    </location>
</feature>
<dbReference type="SUPFAM" id="SSF48403">
    <property type="entry name" value="Ankyrin repeat"/>
    <property type="match status" value="1"/>
</dbReference>
<dbReference type="InterPro" id="IPR002110">
    <property type="entry name" value="Ankyrin_rpt"/>
</dbReference>
<feature type="transmembrane region" description="Helical" evidence="9">
    <location>
        <begin position="492"/>
        <end position="515"/>
    </location>
</feature>
<feature type="transmembrane region" description="Helical" evidence="9">
    <location>
        <begin position="527"/>
        <end position="545"/>
    </location>
</feature>
<reference evidence="10" key="2">
    <citation type="submission" date="2017-10" db="EMBL/GenBank/DDBJ databases">
        <title>Ladona fulva Genome sequencing and assembly.</title>
        <authorList>
            <person name="Murali S."/>
            <person name="Richards S."/>
            <person name="Bandaranaike D."/>
            <person name="Bellair M."/>
            <person name="Blankenburg K."/>
            <person name="Chao H."/>
            <person name="Dinh H."/>
            <person name="Doddapaneni H."/>
            <person name="Dugan-Rocha S."/>
            <person name="Elkadiri S."/>
            <person name="Gnanaolivu R."/>
            <person name="Hernandez B."/>
            <person name="Skinner E."/>
            <person name="Javaid M."/>
            <person name="Lee S."/>
            <person name="Li M."/>
            <person name="Ming W."/>
            <person name="Munidasa M."/>
            <person name="Muniz J."/>
            <person name="Nguyen L."/>
            <person name="Hughes D."/>
            <person name="Osuji N."/>
            <person name="Pu L.-L."/>
            <person name="Puazo M."/>
            <person name="Qu C."/>
            <person name="Quiroz J."/>
            <person name="Raj R."/>
            <person name="Weissenberger G."/>
            <person name="Xin Y."/>
            <person name="Zou X."/>
            <person name="Han Y."/>
            <person name="Worley K."/>
            <person name="Muzny D."/>
            <person name="Gibbs R."/>
        </authorList>
    </citation>
    <scope>NUCLEOTIDE SEQUENCE</scope>
    <source>
        <strain evidence="10">Sampled in the wild</strain>
    </source>
</reference>
<evidence type="ECO:0008006" key="12">
    <source>
        <dbReference type="Google" id="ProtNLM"/>
    </source>
</evidence>
<evidence type="ECO:0000256" key="6">
    <source>
        <dbReference type="ARBA" id="ARBA00023180"/>
    </source>
</evidence>
<name>A0A8K0P6M5_LADFU</name>
<feature type="repeat" description="ANK" evidence="8">
    <location>
        <begin position="362"/>
        <end position="394"/>
    </location>
</feature>
<evidence type="ECO:0000313" key="10">
    <source>
        <dbReference type="EMBL" id="KAG8235776.1"/>
    </source>
</evidence>
<dbReference type="Gene3D" id="1.25.40.20">
    <property type="entry name" value="Ankyrin repeat-containing domain"/>
    <property type="match status" value="3"/>
</dbReference>
<dbReference type="OrthoDB" id="5402602at2759"/>
<evidence type="ECO:0000256" key="5">
    <source>
        <dbReference type="ARBA" id="ARBA00023065"/>
    </source>
</evidence>
<dbReference type="PROSITE" id="PS50297">
    <property type="entry name" value="ANK_REP_REGION"/>
    <property type="match status" value="3"/>
</dbReference>
<protein>
    <recommendedName>
        <fullName evidence="12">Ion transport domain-containing protein</fullName>
    </recommendedName>
</protein>
<dbReference type="GO" id="GO:0022857">
    <property type="term" value="F:transmembrane transporter activity"/>
    <property type="evidence" value="ECO:0007669"/>
    <property type="project" value="TreeGrafter"/>
</dbReference>
<dbReference type="InterPro" id="IPR052076">
    <property type="entry name" value="TRP_cation_channel"/>
</dbReference>
<evidence type="ECO:0000256" key="1">
    <source>
        <dbReference type="ARBA" id="ARBA00022448"/>
    </source>
</evidence>
<feature type="transmembrane region" description="Helical" evidence="9">
    <location>
        <begin position="587"/>
        <end position="610"/>
    </location>
</feature>
<proteinExistence type="predicted"/>
<evidence type="ECO:0000256" key="8">
    <source>
        <dbReference type="PROSITE-ProRule" id="PRU00023"/>
    </source>
</evidence>
<evidence type="ECO:0000256" key="3">
    <source>
        <dbReference type="ARBA" id="ARBA00022737"/>
    </source>
</evidence>
<dbReference type="GO" id="GO:1902495">
    <property type="term" value="C:transmembrane transporter complex"/>
    <property type="evidence" value="ECO:0007669"/>
    <property type="project" value="TreeGrafter"/>
</dbReference>
<keyword evidence="9" id="KW-1133">Transmembrane helix</keyword>
<comment type="caution">
    <text evidence="10">The sequence shown here is derived from an EMBL/GenBank/DDBJ whole genome shotgun (WGS) entry which is preliminary data.</text>
</comment>
<keyword evidence="3" id="KW-0677">Repeat</keyword>
<keyword evidence="6" id="KW-0325">Glycoprotein</keyword>
<keyword evidence="2" id="KW-0716">Sensory transduction</keyword>
<dbReference type="PROSITE" id="PS50088">
    <property type="entry name" value="ANK_REPEAT"/>
    <property type="match status" value="4"/>
</dbReference>
<dbReference type="Pfam" id="PF12796">
    <property type="entry name" value="Ank_2"/>
    <property type="match status" value="2"/>
</dbReference>
<keyword evidence="4 8" id="KW-0040">ANK repeat</keyword>
<dbReference type="PANTHER" id="PTHR47143:SF1">
    <property type="entry name" value="ION_TRANS DOMAIN-CONTAINING PROTEIN"/>
    <property type="match status" value="1"/>
</dbReference>
<feature type="repeat" description="ANK" evidence="8">
    <location>
        <begin position="286"/>
        <end position="318"/>
    </location>
</feature>
<dbReference type="SMART" id="SM00248">
    <property type="entry name" value="ANK"/>
    <property type="match status" value="6"/>
</dbReference>
<dbReference type="EMBL" id="KZ308949">
    <property type="protein sequence ID" value="KAG8235776.1"/>
    <property type="molecule type" value="Genomic_DNA"/>
</dbReference>